<reference evidence="1 2" key="1">
    <citation type="submission" date="2019-05" db="EMBL/GenBank/DDBJ databases">
        <title>Emergence of the Ug99 lineage of the wheat stem rust pathogen through somatic hybridization.</title>
        <authorList>
            <person name="Li F."/>
            <person name="Upadhyaya N.M."/>
            <person name="Sperschneider J."/>
            <person name="Matny O."/>
            <person name="Nguyen-Phuc H."/>
            <person name="Mago R."/>
            <person name="Raley C."/>
            <person name="Miller M.E."/>
            <person name="Silverstein K.A.T."/>
            <person name="Henningsen E."/>
            <person name="Hirsch C.D."/>
            <person name="Visser B."/>
            <person name="Pretorius Z.A."/>
            <person name="Steffenson B.J."/>
            <person name="Schwessinger B."/>
            <person name="Dodds P.N."/>
            <person name="Figueroa M."/>
        </authorList>
    </citation>
    <scope>NUCLEOTIDE SEQUENCE [LARGE SCALE GENOMIC DNA]</scope>
    <source>
        <strain evidence="1">21-0</strain>
    </source>
</reference>
<name>A0A5B0NLF5_PUCGR</name>
<proteinExistence type="predicted"/>
<accession>A0A5B0NLF5</accession>
<sequence length="74" mass="8280">MGNQDSDTNEADHRITVSGASLNSNLVYQLQSELDKYILRSVEYQAFNPKTYNKPTVDEVEMVIQEGQDGTIGL</sequence>
<evidence type="ECO:0000313" key="2">
    <source>
        <dbReference type="Proteomes" id="UP000324748"/>
    </source>
</evidence>
<dbReference type="EMBL" id="VSWC01000093">
    <property type="protein sequence ID" value="KAA1089344.1"/>
    <property type="molecule type" value="Genomic_DNA"/>
</dbReference>
<gene>
    <name evidence="1" type="ORF">PGT21_014956</name>
</gene>
<organism evidence="1 2">
    <name type="scientific">Puccinia graminis f. sp. tritici</name>
    <dbReference type="NCBI Taxonomy" id="56615"/>
    <lineage>
        <taxon>Eukaryota</taxon>
        <taxon>Fungi</taxon>
        <taxon>Dikarya</taxon>
        <taxon>Basidiomycota</taxon>
        <taxon>Pucciniomycotina</taxon>
        <taxon>Pucciniomycetes</taxon>
        <taxon>Pucciniales</taxon>
        <taxon>Pucciniaceae</taxon>
        <taxon>Puccinia</taxon>
    </lineage>
</organism>
<evidence type="ECO:0000313" key="1">
    <source>
        <dbReference type="EMBL" id="KAA1089344.1"/>
    </source>
</evidence>
<comment type="caution">
    <text evidence="1">The sequence shown here is derived from an EMBL/GenBank/DDBJ whole genome shotgun (WGS) entry which is preliminary data.</text>
</comment>
<keyword evidence="2" id="KW-1185">Reference proteome</keyword>
<dbReference type="Proteomes" id="UP000324748">
    <property type="component" value="Unassembled WGS sequence"/>
</dbReference>
<protein>
    <submittedName>
        <fullName evidence="1">Uncharacterized protein</fullName>
    </submittedName>
</protein>
<dbReference type="AlphaFoldDB" id="A0A5B0NLF5"/>